<dbReference type="PANTHER" id="PTHR48462">
    <property type="entry name" value="PROTEIN, PUTATIVE-RELATED"/>
    <property type="match status" value="1"/>
</dbReference>
<gene>
    <name evidence="2" type="ORF">Tci_482212</name>
</gene>
<organism evidence="2">
    <name type="scientific">Tanacetum cinerariifolium</name>
    <name type="common">Dalmatian daisy</name>
    <name type="synonym">Chrysanthemum cinerariifolium</name>
    <dbReference type="NCBI Taxonomy" id="118510"/>
    <lineage>
        <taxon>Eukaryota</taxon>
        <taxon>Viridiplantae</taxon>
        <taxon>Streptophyta</taxon>
        <taxon>Embryophyta</taxon>
        <taxon>Tracheophyta</taxon>
        <taxon>Spermatophyta</taxon>
        <taxon>Magnoliopsida</taxon>
        <taxon>eudicotyledons</taxon>
        <taxon>Gunneridae</taxon>
        <taxon>Pentapetalae</taxon>
        <taxon>asterids</taxon>
        <taxon>campanulids</taxon>
        <taxon>Asterales</taxon>
        <taxon>Asteraceae</taxon>
        <taxon>Asteroideae</taxon>
        <taxon>Anthemideae</taxon>
        <taxon>Anthemidinae</taxon>
        <taxon>Tanacetum</taxon>
    </lineage>
</organism>
<dbReference type="InterPro" id="IPR026960">
    <property type="entry name" value="RVT-Znf"/>
</dbReference>
<proteinExistence type="predicted"/>
<sequence>MEWWKVIWFPQNIPRKAFVLWLASKEKLITQDKLSKCYPNKSWKCPLCLKVEDSHKHLFFYCNYSSTMWIEVQKMMNERGLNNLNECKHKLAYLPCKNSIWSIVRRLCIADVVYHIWMERNSRIFNQMSMSSSNTTQSIINSVRNRLSTLKVKHTAAVVEVESKWGINLKKVGLLDKAWLSCSSMVSCPVCCVILRLKASLRGKRKLREGLFHVDIRRPSLGVKLLEGALHDLQSELLLLRSCMGIAKLFFSLRTCQSVHMEETTLFFDKGLSGSIENIMVCGGPLFGDFYLEGPILGATRPHILRDNDICGMDDDYVSVLTCLCDTILSFDFRGFTYKDTVPSKAQQRMANVIFSEMNILLAIIIDGLGQHMSLVEYRTILKHRLMIPLFTVDVICPVCRKACLDSFGEHAVHYKELSGFKYQHDMVRGVFFDICKRAGISAKKESHVNFLTDPLDGRSTLRPADVLVFGWLEGNMRTWI</sequence>
<feature type="domain" description="Reverse transcriptase zinc-binding" evidence="1">
    <location>
        <begin position="2"/>
        <end position="69"/>
    </location>
</feature>
<evidence type="ECO:0000259" key="1">
    <source>
        <dbReference type="Pfam" id="PF13966"/>
    </source>
</evidence>
<evidence type="ECO:0000313" key="2">
    <source>
        <dbReference type="EMBL" id="GEZ10239.1"/>
    </source>
</evidence>
<name>A0A699I035_TANCI</name>
<dbReference type="PANTHER" id="PTHR48462:SF1">
    <property type="entry name" value="PROTEIN, PUTATIVE-RELATED"/>
    <property type="match status" value="1"/>
</dbReference>
<dbReference type="Pfam" id="PF13966">
    <property type="entry name" value="zf-RVT"/>
    <property type="match status" value="1"/>
</dbReference>
<reference evidence="2" key="1">
    <citation type="journal article" date="2019" name="Sci. Rep.">
        <title>Draft genome of Tanacetum cinerariifolium, the natural source of mosquito coil.</title>
        <authorList>
            <person name="Yamashiro T."/>
            <person name="Shiraishi A."/>
            <person name="Satake H."/>
            <person name="Nakayama K."/>
        </authorList>
    </citation>
    <scope>NUCLEOTIDE SEQUENCE</scope>
</reference>
<dbReference type="EMBL" id="BKCJ010241020">
    <property type="protein sequence ID" value="GEZ10239.1"/>
    <property type="molecule type" value="Genomic_DNA"/>
</dbReference>
<dbReference type="AlphaFoldDB" id="A0A699I035"/>
<accession>A0A699I035</accession>
<comment type="caution">
    <text evidence="2">The sequence shown here is derived from an EMBL/GenBank/DDBJ whole genome shotgun (WGS) entry which is preliminary data.</text>
</comment>
<protein>
    <recommendedName>
        <fullName evidence="1">Reverse transcriptase zinc-binding domain-containing protein</fullName>
    </recommendedName>
</protein>